<protein>
    <submittedName>
        <fullName evidence="4 5">Nucleoside 2-deoxyribosyltransferase family</fullName>
    </submittedName>
</protein>
<dbReference type="InterPro" id="IPR011611">
    <property type="entry name" value="PfkB_dom"/>
</dbReference>
<dbReference type="GO" id="GO:0005829">
    <property type="term" value="C:cytosol"/>
    <property type="evidence" value="ECO:0007669"/>
    <property type="project" value="TreeGrafter"/>
</dbReference>
<evidence type="ECO:0000313" key="6">
    <source>
        <dbReference type="Proteomes" id="UP000001351"/>
    </source>
</evidence>
<dbReference type="GO" id="GO:0016301">
    <property type="term" value="F:kinase activity"/>
    <property type="evidence" value="ECO:0007669"/>
    <property type="project" value="UniProtKB-KW"/>
</dbReference>
<dbReference type="RefSeq" id="WP_002614252.1">
    <property type="nucleotide sequence ID" value="NC_014623.1"/>
</dbReference>
<dbReference type="SUPFAM" id="SSF53613">
    <property type="entry name" value="Ribokinase-like"/>
    <property type="match status" value="1"/>
</dbReference>
<keyword evidence="6" id="KW-1185">Reference proteome</keyword>
<dbReference type="PATRIC" id="fig|378806.16.peg.5310"/>
<dbReference type="EMBL" id="AAMD01000061">
    <property type="protein sequence ID" value="EAU66230.1"/>
    <property type="molecule type" value="Genomic_DNA"/>
</dbReference>
<evidence type="ECO:0000256" key="1">
    <source>
        <dbReference type="ARBA" id="ARBA00022679"/>
    </source>
</evidence>
<reference evidence="5 7" key="1">
    <citation type="submission" date="2006-04" db="EMBL/GenBank/DDBJ databases">
        <authorList>
            <person name="Nierman W.C."/>
        </authorList>
    </citation>
    <scope>NUCLEOTIDE SEQUENCE [LARGE SCALE GENOMIC DNA]</scope>
    <source>
        <strain evidence="5 7">DW4/3-1</strain>
    </source>
</reference>
<dbReference type="SUPFAM" id="SSF52309">
    <property type="entry name" value="N-(deoxy)ribosyltransferase-like"/>
    <property type="match status" value="1"/>
</dbReference>
<dbReference type="HOGENOM" id="CLU_057110_0_0_7"/>
<dbReference type="AlphaFoldDB" id="Q090S5"/>
<dbReference type="EMBL" id="CP002271">
    <property type="protein sequence ID" value="ADO74604.1"/>
    <property type="molecule type" value="Genomic_DNA"/>
</dbReference>
<dbReference type="eggNOG" id="COG0524">
    <property type="taxonomic scope" value="Bacteria"/>
</dbReference>
<dbReference type="OrthoDB" id="9795789at2"/>
<dbReference type="STRING" id="378806.STAUR_6847"/>
<dbReference type="PANTHER" id="PTHR10584">
    <property type="entry name" value="SUGAR KINASE"/>
    <property type="match status" value="1"/>
</dbReference>
<dbReference type="Gene3D" id="3.40.1190.20">
    <property type="match status" value="1"/>
</dbReference>
<feature type="domain" description="Carbohydrate kinase PfkB" evidence="3">
    <location>
        <begin position="165"/>
        <end position="250"/>
    </location>
</feature>
<dbReference type="InterPro" id="IPR029056">
    <property type="entry name" value="Ribokinase-like"/>
</dbReference>
<keyword evidence="2" id="KW-0418">Kinase</keyword>
<dbReference type="PANTHER" id="PTHR10584:SF166">
    <property type="entry name" value="RIBOKINASE"/>
    <property type="match status" value="1"/>
</dbReference>
<dbReference type="Proteomes" id="UP000032702">
    <property type="component" value="Unassembled WGS sequence"/>
</dbReference>
<evidence type="ECO:0000259" key="3">
    <source>
        <dbReference type="Pfam" id="PF00294"/>
    </source>
</evidence>
<evidence type="ECO:0000256" key="2">
    <source>
        <dbReference type="ARBA" id="ARBA00022777"/>
    </source>
</evidence>
<evidence type="ECO:0000313" key="4">
    <source>
        <dbReference type="EMBL" id="ADO74604.1"/>
    </source>
</evidence>
<reference evidence="4 6" key="2">
    <citation type="journal article" date="2011" name="Mol. Biol. Evol.">
        <title>Comparative genomic analysis of fruiting body formation in Myxococcales.</title>
        <authorList>
            <person name="Huntley S."/>
            <person name="Hamann N."/>
            <person name="Wegener-Feldbrugge S."/>
            <person name="Treuner-Lange A."/>
            <person name="Kube M."/>
            <person name="Reinhardt R."/>
            <person name="Klages S."/>
            <person name="Muller R."/>
            <person name="Ronning C.M."/>
            <person name="Nierman W.C."/>
            <person name="Sogaard-Andersen L."/>
        </authorList>
    </citation>
    <scope>NUCLEOTIDE SEQUENCE [LARGE SCALE GENOMIC DNA]</scope>
    <source>
        <strain evidence="4 6">DW4/3-1</strain>
    </source>
</reference>
<dbReference type="InterPro" id="IPR007710">
    <property type="entry name" value="Nucleoside_deoxyribTrfase"/>
</dbReference>
<evidence type="ECO:0000313" key="5">
    <source>
        <dbReference type="EMBL" id="EAU66230.1"/>
    </source>
</evidence>
<evidence type="ECO:0000313" key="7">
    <source>
        <dbReference type="Proteomes" id="UP000032702"/>
    </source>
</evidence>
<organism evidence="5 7">
    <name type="scientific">Stigmatella aurantiaca (strain DW4/3-1)</name>
    <dbReference type="NCBI Taxonomy" id="378806"/>
    <lineage>
        <taxon>Bacteria</taxon>
        <taxon>Pseudomonadati</taxon>
        <taxon>Myxococcota</taxon>
        <taxon>Myxococcia</taxon>
        <taxon>Myxococcales</taxon>
        <taxon>Cystobacterineae</taxon>
        <taxon>Archangiaceae</taxon>
        <taxon>Stigmatella</taxon>
    </lineage>
</organism>
<dbReference type="eggNOG" id="COG3613">
    <property type="taxonomic scope" value="Bacteria"/>
</dbReference>
<accession>Q090S5</accession>
<keyword evidence="1 5" id="KW-0808">Transferase</keyword>
<dbReference type="KEGG" id="sur:STAUR_6847"/>
<name>Q090S5_STIAD</name>
<dbReference type="Proteomes" id="UP000001351">
    <property type="component" value="Chromosome"/>
</dbReference>
<dbReference type="Pfam" id="PF00294">
    <property type="entry name" value="PfkB"/>
    <property type="match status" value="1"/>
</dbReference>
<dbReference type="Pfam" id="PF05014">
    <property type="entry name" value="Nuc_deoxyrib_tr"/>
    <property type="match status" value="1"/>
</dbReference>
<dbReference type="Gene3D" id="3.40.50.450">
    <property type="match status" value="1"/>
</dbReference>
<proteinExistence type="predicted"/>
<sequence>MTAITIAGGVYHERCIWPDWDQLYGSAGRAAAALSGHVDTITLRSYFRPDVATRFAQYANLYGFTFDPVHTEQVVSFEYIHSLSVPLIRPAPVMLTPNLPIPVSASVVLRFGMLEGCARVDAERCVYDPQSAFRPEPFDANGSTAKHLAIVANQGETLALGGGNDPIAAAQSLLKRGAEVVVVKSGAKGAYIVEASGASHVSAYRTDRVWTVGSGDVFAAIFAAYWGVHGATTVHAAELASRAVAAYVESMALPVPLPPVLLQSSRPKTVAAGGKVYLAAPFFTLGQRWLVDEARRGLGELGLEVFSPVHDVGAGPADQVAPADLAALDVCDAVFAILDGTDSGTLFEVGYARARGKPVYALAQTVSDEDLKMVQGSNCRIFDDFVTALHHTAWRT</sequence>
<gene>
    <name evidence="4" type="ordered locus">STAUR_6847</name>
    <name evidence="5" type="ORF">STIAU_8253</name>
</gene>